<accession>A0ABW1DJI1</accession>
<comment type="caution">
    <text evidence="2">The sequence shown here is derived from an EMBL/GenBank/DDBJ whole genome shotgun (WGS) entry which is preliminary data.</text>
</comment>
<keyword evidence="3" id="KW-1185">Reference proteome</keyword>
<evidence type="ECO:0000313" key="2">
    <source>
        <dbReference type="EMBL" id="MFC5848449.1"/>
    </source>
</evidence>
<organism evidence="2 3">
    <name type="scientific">Deinococcus petrolearius</name>
    <dbReference type="NCBI Taxonomy" id="1751295"/>
    <lineage>
        <taxon>Bacteria</taxon>
        <taxon>Thermotogati</taxon>
        <taxon>Deinococcota</taxon>
        <taxon>Deinococci</taxon>
        <taxon>Deinococcales</taxon>
        <taxon>Deinococcaceae</taxon>
        <taxon>Deinococcus</taxon>
    </lineage>
</organism>
<dbReference type="RefSeq" id="WP_380048511.1">
    <property type="nucleotide sequence ID" value="NZ_JBHSOH010000007.1"/>
</dbReference>
<protein>
    <submittedName>
        <fullName evidence="2">Uncharacterized protein</fullName>
    </submittedName>
</protein>
<proteinExistence type="predicted"/>
<evidence type="ECO:0000256" key="1">
    <source>
        <dbReference type="SAM" id="MobiDB-lite"/>
    </source>
</evidence>
<gene>
    <name evidence="2" type="ORF">ACFPQ6_09015</name>
</gene>
<dbReference type="EMBL" id="JBHSOH010000007">
    <property type="protein sequence ID" value="MFC5848449.1"/>
    <property type="molecule type" value="Genomic_DNA"/>
</dbReference>
<sequence>MKVRLTGRGLRVRLDDLELAALNRGEPLEVAATWPGGGWTLTLDPRSGTLAGEGGALRVGVREVLADLNDPACEGVRLDGPPRVDIEKDFGPQHG</sequence>
<dbReference type="Proteomes" id="UP001595979">
    <property type="component" value="Unassembled WGS sequence"/>
</dbReference>
<feature type="region of interest" description="Disordered" evidence="1">
    <location>
        <begin position="76"/>
        <end position="95"/>
    </location>
</feature>
<name>A0ABW1DJI1_9DEIO</name>
<reference evidence="3" key="1">
    <citation type="journal article" date="2019" name="Int. J. Syst. Evol. Microbiol.">
        <title>The Global Catalogue of Microorganisms (GCM) 10K type strain sequencing project: providing services to taxonomists for standard genome sequencing and annotation.</title>
        <authorList>
            <consortium name="The Broad Institute Genomics Platform"/>
            <consortium name="The Broad Institute Genome Sequencing Center for Infectious Disease"/>
            <person name="Wu L."/>
            <person name="Ma J."/>
        </authorList>
    </citation>
    <scope>NUCLEOTIDE SEQUENCE [LARGE SCALE GENOMIC DNA]</scope>
    <source>
        <strain evidence="3">CGMCC 1.15053</strain>
    </source>
</reference>
<evidence type="ECO:0000313" key="3">
    <source>
        <dbReference type="Proteomes" id="UP001595979"/>
    </source>
</evidence>